<dbReference type="STRING" id="857967.G0QLT3"/>
<dbReference type="GO" id="GO:0016020">
    <property type="term" value="C:membrane"/>
    <property type="evidence" value="ECO:0007669"/>
    <property type="project" value="TreeGrafter"/>
</dbReference>
<dbReference type="Pfam" id="PF01237">
    <property type="entry name" value="Oxysterol_BP"/>
    <property type="match status" value="1"/>
</dbReference>
<dbReference type="FunFam" id="2.40.160.120:FF:000015">
    <property type="entry name" value="Oxysterol binding protein, putative"/>
    <property type="match status" value="1"/>
</dbReference>
<gene>
    <name evidence="2" type="ORF">IMG5_036300</name>
</gene>
<keyword evidence="2" id="KW-0328">Glycosyltransferase</keyword>
<comment type="similarity">
    <text evidence="1">Belongs to the OSBP family.</text>
</comment>
<dbReference type="OMA" id="HPPICAY"/>
<dbReference type="EC" id="1.6.99.3" evidence="2"/>
<sequence>MNQYSKELIHQTSFLIQEKETLIHQSLENLIQLITENTHVSFCIKKKFEMSQINTKYSEKRLQSSCENGHYQFKKDWEREEKTGKFLFINKEKIETQKKIISFLLSKIGSNIIKGKSILSISLPIDIFEPRSNLERFAYSCSFAPIYLKKAALLTDAVQQMKFAGIFLITTTVMYLDLSKPFNPVLGETYQGRLNGFPFYCEQISHHPPICALFYDGEGYQIHGQIESIAQMHANSVTGINQGNFWVVFKNTGNKIGLIQAAGSLNGTSFGTRYMSVDGSYIAHDLKNQLVMEVKANPDKKGFFSMSKQSTTIDFVQGGIYRATDDFLRKIQQLKPHYYKIEGLNLKEDVKEQICNIKGFWNKEIVVDGEFLWNQEEPLPFVLEGEENPIPSDCSWRQDLLYLRAGDKVKGQQYKEVIEDIQRKDRKLREKWKEQEKKIKGKK</sequence>
<evidence type="ECO:0000256" key="1">
    <source>
        <dbReference type="RuleBase" id="RU003844"/>
    </source>
</evidence>
<dbReference type="EMBL" id="GL983306">
    <property type="protein sequence ID" value="EGR33814.1"/>
    <property type="molecule type" value="Genomic_DNA"/>
</dbReference>
<dbReference type="InterPro" id="IPR037239">
    <property type="entry name" value="OSBP_sf"/>
</dbReference>
<dbReference type="RefSeq" id="XP_004039038.1">
    <property type="nucleotide sequence ID" value="XM_004038990.1"/>
</dbReference>
<dbReference type="InterPro" id="IPR018494">
    <property type="entry name" value="Oxysterol-bd_CS"/>
</dbReference>
<dbReference type="GO" id="GO:0017176">
    <property type="term" value="F:phosphatidylinositol N-acetylglucosaminyltransferase activity"/>
    <property type="evidence" value="ECO:0007669"/>
    <property type="project" value="UniProtKB-EC"/>
</dbReference>
<proteinExistence type="inferred from homology"/>
<keyword evidence="3" id="KW-1185">Reference proteome</keyword>
<evidence type="ECO:0000313" key="2">
    <source>
        <dbReference type="EMBL" id="EGR33814.1"/>
    </source>
</evidence>
<name>G0QLT3_ICHMU</name>
<dbReference type="GO" id="GO:0005829">
    <property type="term" value="C:cytosol"/>
    <property type="evidence" value="ECO:0007669"/>
    <property type="project" value="TreeGrafter"/>
</dbReference>
<dbReference type="OrthoDB" id="287672at2759"/>
<dbReference type="GeneID" id="14910010"/>
<evidence type="ECO:0000313" key="3">
    <source>
        <dbReference type="Proteomes" id="UP000008983"/>
    </source>
</evidence>
<dbReference type="GO" id="GO:0032934">
    <property type="term" value="F:sterol binding"/>
    <property type="evidence" value="ECO:0007669"/>
    <property type="project" value="TreeGrafter"/>
</dbReference>
<dbReference type="GO" id="GO:0016491">
    <property type="term" value="F:oxidoreductase activity"/>
    <property type="evidence" value="ECO:0007669"/>
    <property type="project" value="UniProtKB-KW"/>
</dbReference>
<dbReference type="Gene3D" id="2.40.160.120">
    <property type="match status" value="1"/>
</dbReference>
<dbReference type="AlphaFoldDB" id="G0QLT3"/>
<keyword evidence="2" id="KW-0560">Oxidoreductase</keyword>
<dbReference type="Proteomes" id="UP000008983">
    <property type="component" value="Unassembled WGS sequence"/>
</dbReference>
<dbReference type="eggNOG" id="KOG2209">
    <property type="taxonomic scope" value="Eukaryota"/>
</dbReference>
<organism evidence="2 3">
    <name type="scientific">Ichthyophthirius multifiliis</name>
    <name type="common">White spot disease agent</name>
    <name type="synonym">Ich</name>
    <dbReference type="NCBI Taxonomy" id="5932"/>
    <lineage>
        <taxon>Eukaryota</taxon>
        <taxon>Sar</taxon>
        <taxon>Alveolata</taxon>
        <taxon>Ciliophora</taxon>
        <taxon>Intramacronucleata</taxon>
        <taxon>Oligohymenophorea</taxon>
        <taxon>Hymenostomatida</taxon>
        <taxon>Ophryoglenina</taxon>
        <taxon>Ichthyophthirius</taxon>
    </lineage>
</organism>
<dbReference type="SUPFAM" id="SSF144000">
    <property type="entry name" value="Oxysterol-binding protein-like"/>
    <property type="match status" value="1"/>
</dbReference>
<dbReference type="PANTHER" id="PTHR10972">
    <property type="entry name" value="OXYSTEROL-BINDING PROTEIN-RELATED"/>
    <property type="match status" value="1"/>
</dbReference>
<keyword evidence="2" id="KW-0808">Transferase</keyword>
<dbReference type="InterPro" id="IPR000648">
    <property type="entry name" value="Oxysterol-bd"/>
</dbReference>
<protein>
    <submittedName>
        <fullName evidence="2">PH domain protein</fullName>
        <ecNumber evidence="2">1.6.99.3</ecNumber>
        <ecNumber evidence="2">2.4.1.198</ecNumber>
    </submittedName>
</protein>
<dbReference type="InParanoid" id="G0QLT3"/>
<dbReference type="EC" id="2.4.1.198" evidence="2"/>
<dbReference type="PROSITE" id="PS01013">
    <property type="entry name" value="OSBP"/>
    <property type="match status" value="1"/>
</dbReference>
<dbReference type="PANTHER" id="PTHR10972:SF148">
    <property type="entry name" value="OXYSTEROL-BINDING PROTEIN 9"/>
    <property type="match status" value="1"/>
</dbReference>
<accession>G0QLT3</accession>
<reference evidence="2 3" key="1">
    <citation type="submission" date="2011-07" db="EMBL/GenBank/DDBJ databases">
        <authorList>
            <person name="Coyne R."/>
            <person name="Brami D."/>
            <person name="Johnson J."/>
            <person name="Hostetler J."/>
            <person name="Hannick L."/>
            <person name="Clark T."/>
            <person name="Cassidy-Hanley D."/>
            <person name="Inman J."/>
        </authorList>
    </citation>
    <scope>NUCLEOTIDE SEQUENCE [LARGE SCALE GENOMIC DNA]</scope>
    <source>
        <strain evidence="2 3">G5</strain>
    </source>
</reference>